<accession>A0A9Q0NCI7</accession>
<proteinExistence type="predicted"/>
<reference evidence="1" key="1">
    <citation type="submission" date="2022-07" db="EMBL/GenBank/DDBJ databases">
        <authorList>
            <person name="Trinca V."/>
            <person name="Uliana J.V.C."/>
            <person name="Torres T.T."/>
            <person name="Ward R.J."/>
            <person name="Monesi N."/>
        </authorList>
    </citation>
    <scope>NUCLEOTIDE SEQUENCE</scope>
    <source>
        <strain evidence="1">HSMRA1968</strain>
        <tissue evidence="1">Whole embryos</tissue>
    </source>
</reference>
<dbReference type="Proteomes" id="UP001151699">
    <property type="component" value="Chromosome A"/>
</dbReference>
<protein>
    <submittedName>
        <fullName evidence="1">Uncharacterized protein</fullName>
    </submittedName>
</protein>
<gene>
    <name evidence="1" type="ORF">Bhyg_03013</name>
</gene>
<dbReference type="OrthoDB" id="8951861at2759"/>
<name>A0A9Q0NCI7_9DIPT</name>
<comment type="caution">
    <text evidence="1">The sequence shown here is derived from an EMBL/GenBank/DDBJ whole genome shotgun (WGS) entry which is preliminary data.</text>
</comment>
<sequence>MLSFHLTFTAELCPQIFLFTAKDGTNVEFFCKPKVELTKAVELQIKLTFSFLMVFDFRTTSLEWILKPSKFFNLLDLDQFVDLFKSCISGYVCNQSNLNDLKNFFPKDIQKHKTNCEDDIWGWKLFPRWLDTPNLSSIFGDSAITGEFSTRSNIPLALILAINLSQGYKKSKERKYYLPFFFNSSTCSTVIPKIKMLSKPISSAISTLAPSIVPIVSAPFNINFILPVPDASVPAVDICSDKSAAGIIFSAKITFNLSPTIGSLLTTLATAQISFIICLAVWYPGAALPPIIIVRGVNLAVGSFLMRLYRVMICTGHSSPIFSQMMSDSPGLHNSNQRRGVIPDGQRWMSIVKLNGYFIWKVLEISPDCFTRTEFRCLVTTDNILKGCSAHKVFLLQAQFFAFKKVIIGIQDPRDIFGQITIQHGLNVVTVID</sequence>
<keyword evidence="2" id="KW-1185">Reference proteome</keyword>
<dbReference type="EMBL" id="WJQU01000001">
    <property type="protein sequence ID" value="KAJ6647790.1"/>
    <property type="molecule type" value="Genomic_DNA"/>
</dbReference>
<evidence type="ECO:0000313" key="1">
    <source>
        <dbReference type="EMBL" id="KAJ6647790.1"/>
    </source>
</evidence>
<dbReference type="AlphaFoldDB" id="A0A9Q0NCI7"/>
<organism evidence="1 2">
    <name type="scientific">Pseudolycoriella hygida</name>
    <dbReference type="NCBI Taxonomy" id="35572"/>
    <lineage>
        <taxon>Eukaryota</taxon>
        <taxon>Metazoa</taxon>
        <taxon>Ecdysozoa</taxon>
        <taxon>Arthropoda</taxon>
        <taxon>Hexapoda</taxon>
        <taxon>Insecta</taxon>
        <taxon>Pterygota</taxon>
        <taxon>Neoptera</taxon>
        <taxon>Endopterygota</taxon>
        <taxon>Diptera</taxon>
        <taxon>Nematocera</taxon>
        <taxon>Sciaroidea</taxon>
        <taxon>Sciaridae</taxon>
        <taxon>Pseudolycoriella</taxon>
    </lineage>
</organism>
<evidence type="ECO:0000313" key="2">
    <source>
        <dbReference type="Proteomes" id="UP001151699"/>
    </source>
</evidence>